<feature type="transmembrane region" description="Helical" evidence="7">
    <location>
        <begin position="525"/>
        <end position="546"/>
    </location>
</feature>
<keyword evidence="3 7" id="KW-0812">Transmembrane</keyword>
<dbReference type="EMBL" id="HBNR01049538">
    <property type="protein sequence ID" value="CAE4612661.1"/>
    <property type="molecule type" value="Transcribed_RNA"/>
</dbReference>
<evidence type="ECO:0000256" key="5">
    <source>
        <dbReference type="ARBA" id="ARBA00023136"/>
    </source>
</evidence>
<feature type="transmembrane region" description="Helical" evidence="7">
    <location>
        <begin position="365"/>
        <end position="382"/>
    </location>
</feature>
<feature type="transmembrane region" description="Helical" evidence="7">
    <location>
        <begin position="219"/>
        <end position="240"/>
    </location>
</feature>
<gene>
    <name evidence="8" type="ORF">AMON00008_LOCUS34614</name>
</gene>
<name>A0A7S4RF68_9DINO</name>
<dbReference type="GO" id="GO:0022857">
    <property type="term" value="F:transmembrane transporter activity"/>
    <property type="evidence" value="ECO:0007669"/>
    <property type="project" value="UniProtKB-UniRule"/>
</dbReference>
<dbReference type="Pfam" id="PF04515">
    <property type="entry name" value="Choline_transpo"/>
    <property type="match status" value="1"/>
</dbReference>
<dbReference type="PANTHER" id="PTHR12385:SF14">
    <property type="entry name" value="CHOLINE TRANSPORTER-LIKE 2"/>
    <property type="match status" value="1"/>
</dbReference>
<feature type="transmembrane region" description="Helical" evidence="7">
    <location>
        <begin position="193"/>
        <end position="212"/>
    </location>
</feature>
<evidence type="ECO:0000256" key="3">
    <source>
        <dbReference type="ARBA" id="ARBA00022692"/>
    </source>
</evidence>
<evidence type="ECO:0000256" key="4">
    <source>
        <dbReference type="ARBA" id="ARBA00022989"/>
    </source>
</evidence>
<accession>A0A7S4RF68</accession>
<evidence type="ECO:0000256" key="2">
    <source>
        <dbReference type="ARBA" id="ARBA00007168"/>
    </source>
</evidence>
<feature type="transmembrane region" description="Helical" evidence="7">
    <location>
        <begin position="566"/>
        <end position="587"/>
    </location>
</feature>
<dbReference type="InterPro" id="IPR007603">
    <property type="entry name" value="Choline_transptr-like"/>
</dbReference>
<protein>
    <recommendedName>
        <fullName evidence="7">Choline transporter-like protein</fullName>
    </recommendedName>
</protein>
<feature type="transmembrane region" description="Helical" evidence="7">
    <location>
        <begin position="271"/>
        <end position="295"/>
    </location>
</feature>
<dbReference type="PANTHER" id="PTHR12385">
    <property type="entry name" value="CHOLINE TRANSPORTER-LIKE (SLC FAMILY 44)"/>
    <property type="match status" value="1"/>
</dbReference>
<dbReference type="GO" id="GO:0005886">
    <property type="term" value="C:plasma membrane"/>
    <property type="evidence" value="ECO:0007669"/>
    <property type="project" value="UniProtKB-SubCell"/>
</dbReference>
<keyword evidence="5 7" id="KW-0472">Membrane</keyword>
<organism evidence="8">
    <name type="scientific">Alexandrium monilatum</name>
    <dbReference type="NCBI Taxonomy" id="311494"/>
    <lineage>
        <taxon>Eukaryota</taxon>
        <taxon>Sar</taxon>
        <taxon>Alveolata</taxon>
        <taxon>Dinophyceae</taxon>
        <taxon>Gonyaulacales</taxon>
        <taxon>Pyrocystaceae</taxon>
        <taxon>Alexandrium</taxon>
    </lineage>
</organism>
<evidence type="ECO:0000256" key="6">
    <source>
        <dbReference type="ARBA" id="ARBA00023180"/>
    </source>
</evidence>
<proteinExistence type="inferred from homology"/>
<evidence type="ECO:0000256" key="7">
    <source>
        <dbReference type="RuleBase" id="RU368066"/>
    </source>
</evidence>
<comment type="function">
    <text evidence="7">Choline transporter.</text>
</comment>
<reference evidence="8" key="1">
    <citation type="submission" date="2021-01" db="EMBL/GenBank/DDBJ databases">
        <authorList>
            <person name="Corre E."/>
            <person name="Pelletier E."/>
            <person name="Niang G."/>
            <person name="Scheremetjew M."/>
            <person name="Finn R."/>
            <person name="Kale V."/>
            <person name="Holt S."/>
            <person name="Cochrane G."/>
            <person name="Meng A."/>
            <person name="Brown T."/>
            <person name="Cohen L."/>
        </authorList>
    </citation>
    <scope>NUCLEOTIDE SEQUENCE</scope>
    <source>
        <strain evidence="8">CCMP3105</strain>
    </source>
</reference>
<sequence length="649" mass="70306">MAQVRAHGSRGGACIGWEGAAWRGRQAAMVMHKFVDEHEEYDTGCHPSSVQRRCTDVPCCLLFLVCLAGFSFIVSWGVLNGDPHRFMHLPNSQRDICGRSEGVKEKPLLYFCKGNSGLSPQNTLCVASCPTGPEVPPDLCPAGVTEGYETRPLAGILCLPKDPSDALELEEAISSPQLRQILKVSEVFKSWKAIAIVAGAAILLGFLFLFFLETCAFCIFWGSIFSVVLVLGAIGGVLLYGSQLRRQLTEAGVRQVDEVPDITTGNPQQDLAVGAAACGLALIFICFACCSCGVVNRALESLKEAADCITDIPSLLVQPFIDLAIKIIVFVLLGVGLWYLISCAHMQHSADAFGQYEVTFENEEYIFIGIYLFMSYWILEMVDAMSNFVIAYAVQLWYVATRGGLDSGFEAPCFPTLQGLCAGITYHLGTFALGSSLVATCRGARDVMFLLTKQAADSGNSVMACCGCCCTCCLDCFNRFLKYMTKNAYMDTAMNSNAFCKAAYHAVTVLLEHAGEVATLNTTTILFTVAGVSGIAAGGVVVMHLLCTYWPVLNDPQSPEFVNDRVTLYAVAGVISALVSLPFMLLLDQVSDTILYCLCIEKKRTPPPPPYQEEEDEKQGGFFCGCCSCCCSNPPTHTKSPERRALMAG</sequence>
<dbReference type="AlphaFoldDB" id="A0A7S4RF68"/>
<keyword evidence="6" id="KW-0325">Glycoprotein</keyword>
<keyword evidence="4 7" id="KW-1133">Transmembrane helix</keyword>
<feature type="transmembrane region" description="Helical" evidence="7">
    <location>
        <begin position="323"/>
        <end position="341"/>
    </location>
</feature>
<evidence type="ECO:0000313" key="8">
    <source>
        <dbReference type="EMBL" id="CAE4612661.1"/>
    </source>
</evidence>
<feature type="transmembrane region" description="Helical" evidence="7">
    <location>
        <begin position="59"/>
        <end position="79"/>
    </location>
</feature>
<evidence type="ECO:0000256" key="1">
    <source>
        <dbReference type="ARBA" id="ARBA00004141"/>
    </source>
</evidence>
<comment type="similarity">
    <text evidence="2 7">Belongs to the CTL (choline transporter-like) family.</text>
</comment>
<comment type="subcellular location">
    <subcellularLocation>
        <location evidence="7">Cell membrane</location>
        <topology evidence="7">Multi-pass membrane protein</topology>
    </subcellularLocation>
    <subcellularLocation>
        <location evidence="1">Membrane</location>
        <topology evidence="1">Multi-pass membrane protein</topology>
    </subcellularLocation>
</comment>